<reference evidence="1" key="1">
    <citation type="submission" date="2023-04" db="EMBL/GenBank/DDBJ databases">
        <title>A chromosome-level genome assembly of the parasitoid wasp Eretmocerus hayati.</title>
        <authorList>
            <person name="Zhong Y."/>
            <person name="Liu S."/>
            <person name="Liu Y."/>
        </authorList>
    </citation>
    <scope>NUCLEOTIDE SEQUENCE</scope>
    <source>
        <strain evidence="1">ZJU_SS_LIU_2023</strain>
    </source>
</reference>
<sequence>METKAFSSIFPRSLGYKIISKGFVSDGDSKNFNAISETNPYAEYGISVENVLCANHLKRNVSAGIKEISRTRGKIGSIKKIIEHSSKTFHATITKPVSNINNLQIDMAEKCKELRADLEKMPYHIYGDHTHCQDNNFDCNGQLLDGENDLVPELQQKHLFERIQGVMLRAINNVHNLLLNLTTSQCESFNNIVAKTIGAKRLHLSLKLSYKAHCHIAVLLFNTSASIQPICEEMGKDVPHIGQNVQLKRAERNQHRGARLSKQGDVDNRSPRQHQGADENYGRVIEPDISEEQFAIRRAEHYEKLASWQRDAKNLERRTLLQSLSPEWKSKRKWLITASVMGRIWRKLPHNSCSSIVRHIVYRPEINNEEARERLDWGIKFEVVVK</sequence>
<organism evidence="1 2">
    <name type="scientific">Eretmocerus hayati</name>
    <dbReference type="NCBI Taxonomy" id="131215"/>
    <lineage>
        <taxon>Eukaryota</taxon>
        <taxon>Metazoa</taxon>
        <taxon>Ecdysozoa</taxon>
        <taxon>Arthropoda</taxon>
        <taxon>Hexapoda</taxon>
        <taxon>Insecta</taxon>
        <taxon>Pterygota</taxon>
        <taxon>Neoptera</taxon>
        <taxon>Endopterygota</taxon>
        <taxon>Hymenoptera</taxon>
        <taxon>Apocrita</taxon>
        <taxon>Proctotrupomorpha</taxon>
        <taxon>Chalcidoidea</taxon>
        <taxon>Aphelinidae</taxon>
        <taxon>Aphelininae</taxon>
        <taxon>Eretmocerus</taxon>
    </lineage>
</organism>
<dbReference type="Proteomes" id="UP001239111">
    <property type="component" value="Chromosome 4"/>
</dbReference>
<name>A0ACC2N5S5_9HYME</name>
<dbReference type="EMBL" id="CM056744">
    <property type="protein sequence ID" value="KAJ8666426.1"/>
    <property type="molecule type" value="Genomic_DNA"/>
</dbReference>
<gene>
    <name evidence="1" type="ORF">QAD02_008088</name>
</gene>
<comment type="caution">
    <text evidence="1">The sequence shown here is derived from an EMBL/GenBank/DDBJ whole genome shotgun (WGS) entry which is preliminary data.</text>
</comment>
<evidence type="ECO:0000313" key="1">
    <source>
        <dbReference type="EMBL" id="KAJ8666426.1"/>
    </source>
</evidence>
<proteinExistence type="predicted"/>
<keyword evidence="2" id="KW-1185">Reference proteome</keyword>
<evidence type="ECO:0000313" key="2">
    <source>
        <dbReference type="Proteomes" id="UP001239111"/>
    </source>
</evidence>
<accession>A0ACC2N5S5</accession>
<protein>
    <submittedName>
        <fullName evidence="1">Uncharacterized protein</fullName>
    </submittedName>
</protein>